<dbReference type="STRING" id="1380566.A0A219AQ85"/>
<accession>A0A219AQ85</accession>
<protein>
    <submittedName>
        <fullName evidence="1">Uncharacterized protein</fullName>
    </submittedName>
</protein>
<dbReference type="Proteomes" id="UP000078397">
    <property type="component" value="Unassembled WGS sequence"/>
</dbReference>
<dbReference type="OrthoDB" id="4567560at2759"/>
<comment type="caution">
    <text evidence="1">The sequence shown here is derived from an EMBL/GenBank/DDBJ whole genome shotgun (WGS) entry which is preliminary data.</text>
</comment>
<reference evidence="1 2" key="1">
    <citation type="journal article" date="2016" name="PLoS Pathog.">
        <title>Biosynthesis of antibiotic leucinostatins in bio-control fungus Purpureocillium lilacinum and their inhibition on phytophthora revealed by genome mining.</title>
        <authorList>
            <person name="Wang G."/>
            <person name="Liu Z."/>
            <person name="Lin R."/>
            <person name="Li E."/>
            <person name="Mao Z."/>
            <person name="Ling J."/>
            <person name="Yang Y."/>
            <person name="Yin W.B."/>
            <person name="Xie B."/>
        </authorList>
    </citation>
    <scope>NUCLEOTIDE SEQUENCE [LARGE SCALE GENOMIC DNA]</scope>
    <source>
        <strain evidence="1">170</strain>
    </source>
</reference>
<dbReference type="KEGG" id="pchm:VFPPC_18575"/>
<keyword evidence="2" id="KW-1185">Reference proteome</keyword>
<evidence type="ECO:0000313" key="1">
    <source>
        <dbReference type="EMBL" id="OWT42295.1"/>
    </source>
</evidence>
<dbReference type="Pfam" id="PF11917">
    <property type="entry name" value="DUF3435"/>
    <property type="match status" value="1"/>
</dbReference>
<evidence type="ECO:0000313" key="2">
    <source>
        <dbReference type="Proteomes" id="UP000078397"/>
    </source>
</evidence>
<dbReference type="PANTHER" id="PTHR37535:SF2">
    <property type="entry name" value="FINGER DOMAIN PROTEIN, PUTATIVE (AFU_ORTHOLOGUE AFUA_6G09300)-RELATED"/>
    <property type="match status" value="1"/>
</dbReference>
<gene>
    <name evidence="1" type="ORF">VFPPC_18575</name>
</gene>
<dbReference type="PANTHER" id="PTHR37535">
    <property type="entry name" value="FLUG DOMAIN PROTEIN"/>
    <property type="match status" value="1"/>
</dbReference>
<dbReference type="AlphaFoldDB" id="A0A219AQ85"/>
<organism evidence="1 2">
    <name type="scientific">Pochonia chlamydosporia 170</name>
    <dbReference type="NCBI Taxonomy" id="1380566"/>
    <lineage>
        <taxon>Eukaryota</taxon>
        <taxon>Fungi</taxon>
        <taxon>Dikarya</taxon>
        <taxon>Ascomycota</taxon>
        <taxon>Pezizomycotina</taxon>
        <taxon>Sordariomycetes</taxon>
        <taxon>Hypocreomycetidae</taxon>
        <taxon>Hypocreales</taxon>
        <taxon>Clavicipitaceae</taxon>
        <taxon>Pochonia</taxon>
    </lineage>
</organism>
<dbReference type="InterPro" id="IPR021842">
    <property type="entry name" value="DUF3435"/>
</dbReference>
<proteinExistence type="predicted"/>
<dbReference type="RefSeq" id="XP_022284834.1">
    <property type="nucleotide sequence ID" value="XM_022430164.1"/>
</dbReference>
<dbReference type="GeneID" id="33937301"/>
<dbReference type="EMBL" id="LSBJ02000028">
    <property type="protein sequence ID" value="OWT42295.1"/>
    <property type="molecule type" value="Genomic_DNA"/>
</dbReference>
<sequence length="129" mass="14826">MMFDPSLLLSPHAFLLGILFRHQAFRASHLTSPRQLDELDIHPGERELPLPIRSDLKEVCIFRRAVKTLTGYEMSATKTITNGMMASWIKRVGEIMGLQYETIPYSLRYNAANEFDKAVSFQNQLEEHS</sequence>
<name>A0A219AQ85_METCM</name>